<sequence>MRLIFKYNFRTSAEELNTTYTFKNSKEIITGHEQHRRISILKSARRCRNREELIRGRAILTFQNKLQLREELRTRWCRR</sequence>
<keyword evidence="2" id="KW-1185">Reference proteome</keyword>
<dbReference type="Proteomes" id="UP001497516">
    <property type="component" value="Chromosome 6"/>
</dbReference>
<dbReference type="AlphaFoldDB" id="A0AAV2FIV7"/>
<evidence type="ECO:0000313" key="1">
    <source>
        <dbReference type="EMBL" id="CAL1397400.1"/>
    </source>
</evidence>
<dbReference type="EMBL" id="OZ034819">
    <property type="protein sequence ID" value="CAL1397400.1"/>
    <property type="molecule type" value="Genomic_DNA"/>
</dbReference>
<reference evidence="1 2" key="1">
    <citation type="submission" date="2024-04" db="EMBL/GenBank/DDBJ databases">
        <authorList>
            <person name="Fracassetti M."/>
        </authorList>
    </citation>
    <scope>NUCLEOTIDE SEQUENCE [LARGE SCALE GENOMIC DNA]</scope>
</reference>
<protein>
    <submittedName>
        <fullName evidence="1">Uncharacterized protein</fullName>
    </submittedName>
</protein>
<accession>A0AAV2FIV7</accession>
<gene>
    <name evidence="1" type="ORF">LTRI10_LOCUS37700</name>
</gene>
<evidence type="ECO:0000313" key="2">
    <source>
        <dbReference type="Proteomes" id="UP001497516"/>
    </source>
</evidence>
<name>A0AAV2FIV7_9ROSI</name>
<organism evidence="1 2">
    <name type="scientific">Linum trigynum</name>
    <dbReference type="NCBI Taxonomy" id="586398"/>
    <lineage>
        <taxon>Eukaryota</taxon>
        <taxon>Viridiplantae</taxon>
        <taxon>Streptophyta</taxon>
        <taxon>Embryophyta</taxon>
        <taxon>Tracheophyta</taxon>
        <taxon>Spermatophyta</taxon>
        <taxon>Magnoliopsida</taxon>
        <taxon>eudicotyledons</taxon>
        <taxon>Gunneridae</taxon>
        <taxon>Pentapetalae</taxon>
        <taxon>rosids</taxon>
        <taxon>fabids</taxon>
        <taxon>Malpighiales</taxon>
        <taxon>Linaceae</taxon>
        <taxon>Linum</taxon>
    </lineage>
</organism>
<proteinExistence type="predicted"/>